<keyword evidence="7" id="KW-0256">Endoplasmic reticulum</keyword>
<proteinExistence type="inferred from homology"/>
<dbReference type="Gene3D" id="3.30.420.10">
    <property type="entry name" value="Ribonuclease H-like superfamily/Ribonuclease H"/>
    <property type="match status" value="1"/>
</dbReference>
<reference evidence="17" key="1">
    <citation type="journal article" date="2015" name="Nat. Genet.">
        <title>The genome and transcriptome of the zoonotic hookworm Ancylostoma ceylanicum identify infection-specific gene families.</title>
        <authorList>
            <person name="Schwarz E.M."/>
            <person name="Hu Y."/>
            <person name="Antoshechkin I."/>
            <person name="Miller M.M."/>
            <person name="Sternberg P.W."/>
            <person name="Aroian R.V."/>
        </authorList>
    </citation>
    <scope>NUCLEOTIDE SEQUENCE</scope>
    <source>
        <strain evidence="17">HY135</strain>
    </source>
</reference>
<evidence type="ECO:0000256" key="13">
    <source>
        <dbReference type="ARBA" id="ARBA00023303"/>
    </source>
</evidence>
<name>A0A016V6E6_9BILA</name>
<keyword evidence="6 15" id="KW-0812">Transmembrane</keyword>
<dbReference type="GO" id="GO:0005262">
    <property type="term" value="F:calcium channel activity"/>
    <property type="evidence" value="ECO:0007669"/>
    <property type="project" value="UniProtKB-KW"/>
</dbReference>
<evidence type="ECO:0000256" key="6">
    <source>
        <dbReference type="ARBA" id="ARBA00022692"/>
    </source>
</evidence>
<keyword evidence="5" id="KW-0107">Calcium channel</keyword>
<dbReference type="PANTHER" id="PTHR20917">
    <property type="entry name" value="PNAS-RELATED"/>
    <property type="match status" value="1"/>
</dbReference>
<dbReference type="GO" id="GO:0003676">
    <property type="term" value="F:nucleic acid binding"/>
    <property type="evidence" value="ECO:0007669"/>
    <property type="project" value="InterPro"/>
</dbReference>
<keyword evidence="11" id="KW-0406">Ion transport</keyword>
<evidence type="ECO:0000256" key="7">
    <source>
        <dbReference type="ARBA" id="ARBA00022824"/>
    </source>
</evidence>
<dbReference type="OrthoDB" id="342726at2759"/>
<evidence type="ECO:0000256" key="15">
    <source>
        <dbReference type="SAM" id="Phobius"/>
    </source>
</evidence>
<evidence type="ECO:0000256" key="4">
    <source>
        <dbReference type="ARBA" id="ARBA00022568"/>
    </source>
</evidence>
<evidence type="ECO:0000256" key="12">
    <source>
        <dbReference type="ARBA" id="ARBA00023136"/>
    </source>
</evidence>
<evidence type="ECO:0000313" key="17">
    <source>
        <dbReference type="Proteomes" id="UP000024635"/>
    </source>
</evidence>
<dbReference type="AlphaFoldDB" id="A0A016V6E6"/>
<keyword evidence="12 15" id="KW-0472">Membrane</keyword>
<keyword evidence="4" id="KW-0109">Calcium transport</keyword>
<dbReference type="SMART" id="SM01415">
    <property type="entry name" value="DUF106"/>
    <property type="match status" value="1"/>
</dbReference>
<comment type="similarity">
    <text evidence="2">Belongs to the TMCO1 family.</text>
</comment>
<evidence type="ECO:0000256" key="11">
    <source>
        <dbReference type="ARBA" id="ARBA00023065"/>
    </source>
</evidence>
<evidence type="ECO:0000256" key="14">
    <source>
        <dbReference type="SAM" id="Coils"/>
    </source>
</evidence>
<keyword evidence="13" id="KW-0407">Ion channel</keyword>
<dbReference type="PANTHER" id="PTHR20917:SF0">
    <property type="entry name" value="CALCIUM LOAD-ACTIVATED CALCIUM CHANNEL"/>
    <property type="match status" value="1"/>
</dbReference>
<evidence type="ECO:0008006" key="18">
    <source>
        <dbReference type="Google" id="ProtNLM"/>
    </source>
</evidence>
<feature type="transmembrane region" description="Helical" evidence="15">
    <location>
        <begin position="6"/>
        <end position="27"/>
    </location>
</feature>
<organism evidence="16 17">
    <name type="scientific">Ancylostoma ceylanicum</name>
    <dbReference type="NCBI Taxonomy" id="53326"/>
    <lineage>
        <taxon>Eukaryota</taxon>
        <taxon>Metazoa</taxon>
        <taxon>Ecdysozoa</taxon>
        <taxon>Nematoda</taxon>
        <taxon>Chromadorea</taxon>
        <taxon>Rhabditida</taxon>
        <taxon>Rhabditina</taxon>
        <taxon>Rhabditomorpha</taxon>
        <taxon>Strongyloidea</taxon>
        <taxon>Ancylostomatidae</taxon>
        <taxon>Ancylostomatinae</taxon>
        <taxon>Ancylostoma</taxon>
    </lineage>
</organism>
<evidence type="ECO:0000256" key="5">
    <source>
        <dbReference type="ARBA" id="ARBA00022673"/>
    </source>
</evidence>
<dbReference type="Pfam" id="PF01956">
    <property type="entry name" value="EMC3_TMCO1"/>
    <property type="match status" value="1"/>
</dbReference>
<keyword evidence="10 14" id="KW-0175">Coiled coil</keyword>
<dbReference type="GO" id="GO:0032469">
    <property type="term" value="P:endoplasmic reticulum calcium ion homeostasis"/>
    <property type="evidence" value="ECO:0007669"/>
    <property type="project" value="InterPro"/>
</dbReference>
<evidence type="ECO:0000256" key="3">
    <source>
        <dbReference type="ARBA" id="ARBA00022448"/>
    </source>
</evidence>
<feature type="transmembrane region" description="Helical" evidence="15">
    <location>
        <begin position="88"/>
        <end position="106"/>
    </location>
</feature>
<accession>A0A016V6E6</accession>
<evidence type="ECO:0000313" key="16">
    <source>
        <dbReference type="EMBL" id="EYC23010.1"/>
    </source>
</evidence>
<dbReference type="InterPro" id="IPR002809">
    <property type="entry name" value="EMC3/TMCO1"/>
</dbReference>
<keyword evidence="8" id="KW-0106">Calcium</keyword>
<dbReference type="Proteomes" id="UP000024635">
    <property type="component" value="Unassembled WGS sequence"/>
</dbReference>
<feature type="coiled-coil region" evidence="14">
    <location>
        <begin position="30"/>
        <end position="79"/>
    </location>
</feature>
<keyword evidence="17" id="KW-1185">Reference proteome</keyword>
<comment type="caution">
    <text evidence="16">The sequence shown here is derived from an EMBL/GenBank/DDBJ whole genome shotgun (WGS) entry which is preliminary data.</text>
</comment>
<dbReference type="EMBL" id="JARK01001352">
    <property type="protein sequence ID" value="EYC23010.1"/>
    <property type="molecule type" value="Genomic_DNA"/>
</dbReference>
<keyword evidence="3" id="KW-0813">Transport</keyword>
<evidence type="ECO:0000256" key="2">
    <source>
        <dbReference type="ARBA" id="ARBA00006537"/>
    </source>
</evidence>
<evidence type="ECO:0000256" key="1">
    <source>
        <dbReference type="ARBA" id="ARBA00004477"/>
    </source>
</evidence>
<comment type="subcellular location">
    <subcellularLocation>
        <location evidence="1">Endoplasmic reticulum membrane</location>
        <topology evidence="1">Multi-pass membrane protein</topology>
    </subcellularLocation>
</comment>
<dbReference type="InterPro" id="IPR036397">
    <property type="entry name" value="RNaseH_sf"/>
</dbReference>
<evidence type="ECO:0000256" key="8">
    <source>
        <dbReference type="ARBA" id="ARBA00022837"/>
    </source>
</evidence>
<dbReference type="InterPro" id="IPR008559">
    <property type="entry name" value="TMCO1"/>
</dbReference>
<protein>
    <recommendedName>
        <fullName evidence="18">Mos1 transposase HTH domain-containing protein</fullName>
    </recommendedName>
</protein>
<evidence type="ECO:0000256" key="10">
    <source>
        <dbReference type="ARBA" id="ARBA00023054"/>
    </source>
</evidence>
<dbReference type="GO" id="GO:0005789">
    <property type="term" value="C:endoplasmic reticulum membrane"/>
    <property type="evidence" value="ECO:0007669"/>
    <property type="project" value="UniProtKB-SubCell"/>
</dbReference>
<evidence type="ECO:0000256" key="9">
    <source>
        <dbReference type="ARBA" id="ARBA00022989"/>
    </source>
</evidence>
<sequence length="311" mass="35586">MLSDCLLIIAIALCTALAGEGLTYLLVYRSEQYKRLKSEMERKTKRLEKKKQEVGEAVDKNAKKRLERDEERLKATNRDMSMFKMKSMFAIGLAFTALLSTFNSIFDGRVVARLPFVPIGFLQGLSHRNLEVGKVPAVFKGLFFWNPTLPCSDLSFVYIRRSGMCEFVIIIYRKLLNSCATANRKMHFSKQYICDILVYEFKSGKSATVSSRGIDSVFGDGKDPNDGTIRFLPDNARSLTIRVTHQKLLDFGWEVLTSPLYKTDLAPKDYQLLLTLFNAFLGKACDDEGELDRWLSNFFRISDSTVLYRRH</sequence>
<keyword evidence="9 15" id="KW-1133">Transmembrane helix</keyword>
<gene>
    <name evidence="16" type="primary">Acey_s0016.g3070</name>
    <name evidence="16" type="synonym">Acey-F22B5.10</name>
    <name evidence="16" type="ORF">Y032_0016g3070</name>
</gene>